<protein>
    <submittedName>
        <fullName evidence="1">Uncharacterized protein</fullName>
    </submittedName>
</protein>
<dbReference type="HOGENOM" id="CLU_1024918_0_0_10"/>
<accession>G5SXA8</accession>
<gene>
    <name evidence="1" type="ORF">HMPREF9441_04039</name>
</gene>
<organism evidence="1 2">
    <name type="scientific">Paraprevotella clara YIT 11840</name>
    <dbReference type="NCBI Taxonomy" id="762968"/>
    <lineage>
        <taxon>Bacteria</taxon>
        <taxon>Pseudomonadati</taxon>
        <taxon>Bacteroidota</taxon>
        <taxon>Bacteroidia</taxon>
        <taxon>Bacteroidales</taxon>
        <taxon>Prevotellaceae</taxon>
        <taxon>Paraprevotella</taxon>
    </lineage>
</organism>
<comment type="caution">
    <text evidence="1">The sequence shown here is derived from an EMBL/GenBank/DDBJ whole genome shotgun (WGS) entry which is preliminary data.</text>
</comment>
<sequence>QYLQKHLEQGSYPAAIPVLNLVLREVDLAYAQYHAEINRSHENECSKNALLAYQFFFNHIKTTVNQLYNNIRILLKMHGYRLNEKEVKGSSTSRIWYMIVPITGTKVTAPYRVLTLDSDAPKGVYPLNHPSPFAAWLNEQAAHIASLYGTDKANAYRSEMQPFEAQIAAIRRDFSISTIIQLIREQRLQDQEHTIYQKYDTEYRRELQAEAAKQKETFARAIAAQAAELKRIASVNRADSLTHLKNVGKIAQDNANKKKKLAQEEQKKLLLLGTFVVAALYLI</sequence>
<feature type="non-terminal residue" evidence="1">
    <location>
        <position position="283"/>
    </location>
</feature>
<reference evidence="1 2" key="1">
    <citation type="submission" date="2011-03" db="EMBL/GenBank/DDBJ databases">
        <authorList>
            <person name="Weinstock G."/>
            <person name="Sodergren E."/>
            <person name="Clifton S."/>
            <person name="Fulton L."/>
            <person name="Fulton B."/>
            <person name="Courtney L."/>
            <person name="Fronick C."/>
            <person name="Harrison M."/>
            <person name="Strong C."/>
            <person name="Farmer C."/>
            <person name="Delahaunty K."/>
            <person name="Markovic C."/>
            <person name="Hall O."/>
            <person name="Minx P."/>
            <person name="Tomlinson C."/>
            <person name="Mitreva M."/>
            <person name="Hou S."/>
            <person name="Chen J."/>
            <person name="Wollam A."/>
            <person name="Pepin K.H."/>
            <person name="Johnson M."/>
            <person name="Bhonagiri V."/>
            <person name="Zhang X."/>
            <person name="Suruliraj S."/>
            <person name="Warren W."/>
            <person name="Chinwalla A."/>
            <person name="Mardis E.R."/>
            <person name="Wilson R.K."/>
        </authorList>
    </citation>
    <scope>NUCLEOTIDE SEQUENCE [LARGE SCALE GENOMIC DNA]</scope>
    <source>
        <strain evidence="1 2">YIT 11840</strain>
    </source>
</reference>
<dbReference type="EMBL" id="AFFY01000191">
    <property type="protein sequence ID" value="EHG98126.1"/>
    <property type="molecule type" value="Genomic_DNA"/>
</dbReference>
<keyword evidence="2" id="KW-1185">Reference proteome</keyword>
<proteinExistence type="predicted"/>
<evidence type="ECO:0000313" key="2">
    <source>
        <dbReference type="Proteomes" id="UP000003598"/>
    </source>
</evidence>
<feature type="non-terminal residue" evidence="1">
    <location>
        <position position="1"/>
    </location>
</feature>
<dbReference type="Proteomes" id="UP000003598">
    <property type="component" value="Unassembled WGS sequence"/>
</dbReference>
<name>G5SXA8_9BACT</name>
<evidence type="ECO:0000313" key="1">
    <source>
        <dbReference type="EMBL" id="EHG98126.1"/>
    </source>
</evidence>
<dbReference type="AlphaFoldDB" id="G5SXA8"/>